<comment type="pathway">
    <text evidence="1 7 8">Carbohydrate degradation; glycolysis; D-glyceraldehyde 3-phosphate from glycerone phosphate: step 1/1.</text>
</comment>
<dbReference type="AlphaFoldDB" id="A0A2M7XB09"/>
<comment type="pathway">
    <text evidence="7 8">Carbohydrate biosynthesis; gluconeogenesis.</text>
</comment>
<dbReference type="EC" id="5.3.1.1" evidence="7 8"/>
<dbReference type="NCBIfam" id="TIGR00419">
    <property type="entry name" value="tim"/>
    <property type="match status" value="1"/>
</dbReference>
<dbReference type="Pfam" id="PF00121">
    <property type="entry name" value="TIM"/>
    <property type="match status" value="1"/>
</dbReference>
<evidence type="ECO:0000256" key="8">
    <source>
        <dbReference type="RuleBase" id="RU363013"/>
    </source>
</evidence>
<feature type="active site" description="Proton acceptor" evidence="7">
    <location>
        <position position="166"/>
    </location>
</feature>
<dbReference type="Gene3D" id="3.20.20.70">
    <property type="entry name" value="Aldolase class I"/>
    <property type="match status" value="1"/>
</dbReference>
<organism evidence="9 10">
    <name type="scientific">Candidatus Uhrbacteria bacterium CG_4_9_14_3_um_filter_50_9</name>
    <dbReference type="NCBI Taxonomy" id="1975035"/>
    <lineage>
        <taxon>Bacteria</taxon>
        <taxon>Candidatus Uhriibacteriota</taxon>
    </lineage>
</organism>
<name>A0A2M7XB09_9BACT</name>
<comment type="catalytic activity">
    <reaction evidence="7 8">
        <text>D-glyceraldehyde 3-phosphate = dihydroxyacetone phosphate</text>
        <dbReference type="Rhea" id="RHEA:18585"/>
        <dbReference type="ChEBI" id="CHEBI:57642"/>
        <dbReference type="ChEBI" id="CHEBI:59776"/>
        <dbReference type="EC" id="5.3.1.1"/>
    </reaction>
</comment>
<keyword evidence="4 7" id="KW-0963">Cytoplasm</keyword>
<dbReference type="InterPro" id="IPR000652">
    <property type="entry name" value="Triosephosphate_isomerase"/>
</dbReference>
<dbReference type="UniPathway" id="UPA00138"/>
<evidence type="ECO:0000256" key="1">
    <source>
        <dbReference type="ARBA" id="ARBA00004680"/>
    </source>
</evidence>
<protein>
    <recommendedName>
        <fullName evidence="7 8">Triosephosphate isomerase</fullName>
        <shortName evidence="7">TIM</shortName>
        <shortName evidence="7">TPI</shortName>
        <ecNumber evidence="7 8">5.3.1.1</ecNumber>
    </recommendedName>
    <alternativeName>
        <fullName evidence="7">Triose-phosphate isomerase</fullName>
    </alternativeName>
</protein>
<feature type="binding site" evidence="7">
    <location>
        <position position="172"/>
    </location>
    <ligand>
        <name>substrate</name>
    </ligand>
</feature>
<dbReference type="HAMAP" id="MF_00147_B">
    <property type="entry name" value="TIM_B"/>
    <property type="match status" value="1"/>
</dbReference>
<evidence type="ECO:0000256" key="3">
    <source>
        <dbReference type="ARBA" id="ARBA00022432"/>
    </source>
</evidence>
<dbReference type="EMBL" id="PFWU01000053">
    <property type="protein sequence ID" value="PJA45042.1"/>
    <property type="molecule type" value="Genomic_DNA"/>
</dbReference>
<evidence type="ECO:0000256" key="6">
    <source>
        <dbReference type="ARBA" id="ARBA00023235"/>
    </source>
</evidence>
<comment type="subcellular location">
    <subcellularLocation>
        <location evidence="7 8">Cytoplasm</location>
    </subcellularLocation>
</comment>
<evidence type="ECO:0000256" key="5">
    <source>
        <dbReference type="ARBA" id="ARBA00023152"/>
    </source>
</evidence>
<dbReference type="GO" id="GO:0006096">
    <property type="term" value="P:glycolytic process"/>
    <property type="evidence" value="ECO:0007669"/>
    <property type="project" value="UniProtKB-UniRule"/>
</dbReference>
<reference evidence="10" key="1">
    <citation type="submission" date="2017-09" db="EMBL/GenBank/DDBJ databases">
        <title>Depth-based differentiation of microbial function through sediment-hosted aquifers and enrichment of novel symbionts in the deep terrestrial subsurface.</title>
        <authorList>
            <person name="Probst A.J."/>
            <person name="Ladd B."/>
            <person name="Jarett J.K."/>
            <person name="Geller-Mcgrath D.E."/>
            <person name="Sieber C.M.K."/>
            <person name="Emerson J.B."/>
            <person name="Anantharaman K."/>
            <person name="Thomas B.C."/>
            <person name="Malmstrom R."/>
            <person name="Stieglmeier M."/>
            <person name="Klingl A."/>
            <person name="Woyke T."/>
            <person name="Ryan C.M."/>
            <person name="Banfield J.F."/>
        </authorList>
    </citation>
    <scope>NUCLEOTIDE SEQUENCE [LARGE SCALE GENOMIC DNA]</scope>
</reference>
<dbReference type="Proteomes" id="UP000229385">
    <property type="component" value="Unassembled WGS sequence"/>
</dbReference>
<dbReference type="PANTHER" id="PTHR21139:SF42">
    <property type="entry name" value="TRIOSEPHOSPHATE ISOMERASE"/>
    <property type="match status" value="1"/>
</dbReference>
<accession>A0A2M7XB09</accession>
<comment type="caution">
    <text evidence="9">The sequence shown here is derived from an EMBL/GenBank/DDBJ whole genome shotgun (WGS) entry which is preliminary data.</text>
</comment>
<feature type="binding site" evidence="7">
    <location>
        <begin position="233"/>
        <end position="234"/>
    </location>
    <ligand>
        <name>substrate</name>
    </ligand>
</feature>
<keyword evidence="5 7" id="KW-0324">Glycolysis</keyword>
<evidence type="ECO:0000256" key="2">
    <source>
        <dbReference type="ARBA" id="ARBA00007422"/>
    </source>
</evidence>
<proteinExistence type="inferred from homology"/>
<dbReference type="InterPro" id="IPR035990">
    <property type="entry name" value="TIM_sf"/>
</dbReference>
<dbReference type="CDD" id="cd00311">
    <property type="entry name" value="TIM"/>
    <property type="match status" value="1"/>
</dbReference>
<dbReference type="GO" id="GO:0006094">
    <property type="term" value="P:gluconeogenesis"/>
    <property type="evidence" value="ECO:0007669"/>
    <property type="project" value="UniProtKB-UniRule"/>
</dbReference>
<keyword evidence="3 7" id="KW-0312">Gluconeogenesis</keyword>
<feature type="binding site" evidence="7">
    <location>
        <position position="212"/>
    </location>
    <ligand>
        <name>substrate</name>
    </ligand>
</feature>
<dbReference type="PROSITE" id="PS00171">
    <property type="entry name" value="TIM_1"/>
    <property type="match status" value="1"/>
</dbReference>
<dbReference type="GO" id="GO:0005829">
    <property type="term" value="C:cytosol"/>
    <property type="evidence" value="ECO:0007669"/>
    <property type="project" value="TreeGrafter"/>
</dbReference>
<dbReference type="GO" id="GO:0004807">
    <property type="term" value="F:triose-phosphate isomerase activity"/>
    <property type="evidence" value="ECO:0007669"/>
    <property type="project" value="UniProtKB-UniRule"/>
</dbReference>
<keyword evidence="6 7" id="KW-0413">Isomerase</keyword>
<comment type="function">
    <text evidence="7">Involved in the gluconeogenesis. Catalyzes stereospecifically the conversion of dihydroxyacetone phosphate (DHAP) to D-glyceraldehyde-3-phosphate (G3P).</text>
</comment>
<evidence type="ECO:0000256" key="7">
    <source>
        <dbReference type="HAMAP-Rule" id="MF_00147"/>
    </source>
</evidence>
<feature type="binding site" evidence="7">
    <location>
        <begin position="7"/>
        <end position="9"/>
    </location>
    <ligand>
        <name>substrate</name>
    </ligand>
</feature>
<evidence type="ECO:0000256" key="4">
    <source>
        <dbReference type="ARBA" id="ARBA00022490"/>
    </source>
</evidence>
<dbReference type="FunFam" id="3.20.20.70:FF:000016">
    <property type="entry name" value="Triosephosphate isomerase"/>
    <property type="match status" value="1"/>
</dbReference>
<dbReference type="GO" id="GO:0046166">
    <property type="term" value="P:glyceraldehyde-3-phosphate biosynthetic process"/>
    <property type="evidence" value="ECO:0007669"/>
    <property type="project" value="TreeGrafter"/>
</dbReference>
<dbReference type="InterPro" id="IPR020861">
    <property type="entry name" value="Triosephosphate_isomerase_AS"/>
</dbReference>
<evidence type="ECO:0000313" key="10">
    <source>
        <dbReference type="Proteomes" id="UP000229385"/>
    </source>
</evidence>
<gene>
    <name evidence="7" type="primary">tpiA</name>
    <name evidence="9" type="ORF">CO174_05375</name>
</gene>
<dbReference type="PANTHER" id="PTHR21139">
    <property type="entry name" value="TRIOSEPHOSPHATE ISOMERASE"/>
    <property type="match status" value="1"/>
</dbReference>
<dbReference type="PROSITE" id="PS51440">
    <property type="entry name" value="TIM_2"/>
    <property type="match status" value="1"/>
</dbReference>
<dbReference type="SUPFAM" id="SSF51351">
    <property type="entry name" value="Triosephosphate isomerase (TIM)"/>
    <property type="match status" value="1"/>
</dbReference>
<dbReference type="InterPro" id="IPR022896">
    <property type="entry name" value="TrioseP_Isoase_bac/euk"/>
</dbReference>
<feature type="active site" description="Electrophile" evidence="7">
    <location>
        <position position="94"/>
    </location>
</feature>
<dbReference type="UniPathway" id="UPA00109">
    <property type="reaction ID" value="UER00189"/>
</dbReference>
<comment type="subunit">
    <text evidence="7 8">Homodimer.</text>
</comment>
<evidence type="ECO:0000313" key="9">
    <source>
        <dbReference type="EMBL" id="PJA45042.1"/>
    </source>
</evidence>
<comment type="similarity">
    <text evidence="2 7 8">Belongs to the triosephosphate isomerase family.</text>
</comment>
<sequence>MKTIVANWKMNVGVRESVALARGTLLTVRGRKMIPELIVCPPFVALGEVKKVVARSAASLGAQNMSSEDSGAFTGEISARMLQELGVSSVILGHSERRALFGETDEQIAKKVQQAFAHQMTPIVCVGESTEERDAGTAREVVRNQLAGALSNTRLRGSDTLFVAYEPIWAIGTGRSAEIGDVLEMHAFIRSIVSEVFSDASAKQIRVLYGGSVNGDNAYQFFREEEVDGVLVGGASVKLNQFREIVDAAAEVLEAQSPI</sequence>
<dbReference type="GO" id="GO:0019563">
    <property type="term" value="P:glycerol catabolic process"/>
    <property type="evidence" value="ECO:0007669"/>
    <property type="project" value="TreeGrafter"/>
</dbReference>
<dbReference type="InterPro" id="IPR013785">
    <property type="entry name" value="Aldolase_TIM"/>
</dbReference>